<keyword evidence="1" id="KW-1133">Transmembrane helix</keyword>
<keyword evidence="1" id="KW-0472">Membrane</keyword>
<dbReference type="Proteomes" id="UP000313948">
    <property type="component" value="Chromosome"/>
</dbReference>
<feature type="transmembrane region" description="Helical" evidence="1">
    <location>
        <begin position="138"/>
        <end position="159"/>
    </location>
</feature>
<protein>
    <submittedName>
        <fullName evidence="2">Uncharacterized protein</fullName>
    </submittedName>
</protein>
<keyword evidence="3" id="KW-1185">Reference proteome</keyword>
<feature type="transmembrane region" description="Helical" evidence="1">
    <location>
        <begin position="165"/>
        <end position="184"/>
    </location>
</feature>
<accession>A0ABX5VJU3</accession>
<dbReference type="RefSeq" id="WP_139948039.1">
    <property type="nucleotide sequence ID" value="NZ_CP040899.1"/>
</dbReference>
<sequence length="189" mass="19528">MRARPALQEARSSWRALSARGRGTPPPRTSVRTARSVPALVLRLALLLLCLAAGVALTASQAQWWVLLVAGLLVAARPHAALVSLAAAVLVGMLAVSGAHPWQLPVLVLLTHSLLRLGALTDAVAWQGRVELGVLRDAVGGFLAVQAVAQAAAALALLLDDAAPVPWLTVLAVAGLGALGWALVRDLRA</sequence>
<gene>
    <name evidence="2" type="ORF">FE251_04120</name>
</gene>
<evidence type="ECO:0000256" key="1">
    <source>
        <dbReference type="SAM" id="Phobius"/>
    </source>
</evidence>
<name>A0ABX5VJU3_9MICO</name>
<reference evidence="2 3" key="1">
    <citation type="submission" date="2019-05" db="EMBL/GenBank/DDBJ databases">
        <title>Georgenia *** sp. nov., and Georgenia *** sp. nov., isolated from the intestinal contents of plateau pika (Ochotona curzoniae) in the Qinghai-Tibet plateau of China.</title>
        <authorList>
            <person name="Tian Z."/>
        </authorList>
    </citation>
    <scope>NUCLEOTIDE SEQUENCE [LARGE SCALE GENOMIC DNA]</scope>
    <source>
        <strain evidence="2 3">Z294</strain>
    </source>
</reference>
<feature type="transmembrane region" description="Helical" evidence="1">
    <location>
        <begin position="37"/>
        <end position="57"/>
    </location>
</feature>
<keyword evidence="1" id="KW-0812">Transmembrane</keyword>
<proteinExistence type="predicted"/>
<dbReference type="EMBL" id="CP040899">
    <property type="protein sequence ID" value="QDB78654.1"/>
    <property type="molecule type" value="Genomic_DNA"/>
</dbReference>
<evidence type="ECO:0000313" key="2">
    <source>
        <dbReference type="EMBL" id="QDB78654.1"/>
    </source>
</evidence>
<organism evidence="2 3">
    <name type="scientific">Georgenia wutianyii</name>
    <dbReference type="NCBI Taxonomy" id="2585135"/>
    <lineage>
        <taxon>Bacteria</taxon>
        <taxon>Bacillati</taxon>
        <taxon>Actinomycetota</taxon>
        <taxon>Actinomycetes</taxon>
        <taxon>Micrococcales</taxon>
        <taxon>Bogoriellaceae</taxon>
        <taxon>Georgenia</taxon>
    </lineage>
</organism>
<evidence type="ECO:0000313" key="3">
    <source>
        <dbReference type="Proteomes" id="UP000313948"/>
    </source>
</evidence>
<feature type="transmembrane region" description="Helical" evidence="1">
    <location>
        <begin position="64"/>
        <end position="96"/>
    </location>
</feature>